<protein>
    <submittedName>
        <fullName evidence="2">Uncharacterized protein</fullName>
    </submittedName>
</protein>
<accession>A0A448ZW76</accession>
<name>A0A448ZW76_METOS</name>
<proteinExistence type="predicted"/>
<dbReference type="KEGG" id="mob:NCTC10112_00273"/>
<evidence type="ECO:0000313" key="3">
    <source>
        <dbReference type="Proteomes" id="UP000290482"/>
    </source>
</evidence>
<evidence type="ECO:0000313" key="2">
    <source>
        <dbReference type="EMBL" id="VEU55527.1"/>
    </source>
</evidence>
<keyword evidence="1" id="KW-0472">Membrane</keyword>
<dbReference type="Proteomes" id="UP000290482">
    <property type="component" value="Chromosome"/>
</dbReference>
<dbReference type="EMBL" id="LR214940">
    <property type="protein sequence ID" value="VEU55527.1"/>
    <property type="molecule type" value="Genomic_DNA"/>
</dbReference>
<feature type="transmembrane region" description="Helical" evidence="1">
    <location>
        <begin position="59"/>
        <end position="80"/>
    </location>
</feature>
<sequence>METNTSTSKSKIKSIRTNSISISITLLFGILFLIPFFIVINFVGNNFDASSLSSAKKLLYGFTLGLYSVIPFPIAAASIAKFNGNLYINSLKEIFSSVINTKDSQMISGLILGVICFIIAAILFLAVSINGIVNAIKSIFIKRTFAKVMAIIMLILFIATLGIASIVFSNWNVIVMHTSKNQFQFANKYAVYILAGLALVLFILSAIFNKTAKKWYEEESLKSSKSL</sequence>
<evidence type="ECO:0000256" key="1">
    <source>
        <dbReference type="SAM" id="Phobius"/>
    </source>
</evidence>
<feature type="transmembrane region" description="Helical" evidence="1">
    <location>
        <begin position="110"/>
        <end position="136"/>
    </location>
</feature>
<organism evidence="2 3">
    <name type="scientific">Metamycoplasma orale</name>
    <name type="common">Mycoplasma orale</name>
    <dbReference type="NCBI Taxonomy" id="2121"/>
    <lineage>
        <taxon>Bacteria</taxon>
        <taxon>Bacillati</taxon>
        <taxon>Mycoplasmatota</taxon>
        <taxon>Mycoplasmoidales</taxon>
        <taxon>Metamycoplasmataceae</taxon>
        <taxon>Metamycoplasma</taxon>
    </lineage>
</organism>
<keyword evidence="1" id="KW-0812">Transmembrane</keyword>
<dbReference type="AlphaFoldDB" id="A0A448ZW76"/>
<gene>
    <name evidence="2" type="ORF">NCTC10112_00273</name>
</gene>
<feature type="transmembrane region" description="Helical" evidence="1">
    <location>
        <begin position="148"/>
        <end position="169"/>
    </location>
</feature>
<dbReference type="RefSeq" id="WP_022936275.1">
    <property type="nucleotide sequence ID" value="NZ_LR214940.1"/>
</dbReference>
<reference evidence="2 3" key="1">
    <citation type="submission" date="2019-01" db="EMBL/GenBank/DDBJ databases">
        <authorList>
            <consortium name="Pathogen Informatics"/>
        </authorList>
    </citation>
    <scope>NUCLEOTIDE SEQUENCE [LARGE SCALE GENOMIC DNA]</scope>
    <source>
        <strain evidence="2 3">NCTC10112</strain>
    </source>
</reference>
<keyword evidence="1" id="KW-1133">Transmembrane helix</keyword>
<feature type="transmembrane region" description="Helical" evidence="1">
    <location>
        <begin position="20"/>
        <end position="47"/>
    </location>
</feature>
<feature type="transmembrane region" description="Helical" evidence="1">
    <location>
        <begin position="189"/>
        <end position="208"/>
    </location>
</feature>
<keyword evidence="3" id="KW-1185">Reference proteome</keyword>